<dbReference type="Proteomes" id="UP000044071">
    <property type="component" value="Unassembled WGS sequence"/>
</dbReference>
<feature type="binding site" evidence="6">
    <location>
        <position position="106"/>
    </location>
    <ligand>
        <name>(6R)-10-formyltetrahydrofolate</name>
        <dbReference type="ChEBI" id="CHEBI:195366"/>
    </ligand>
</feature>
<gene>
    <name evidence="6 8" type="primary">purN</name>
    <name evidence="8" type="ORF">BN59_02173</name>
</gene>
<dbReference type="eggNOG" id="COG0299">
    <property type="taxonomic scope" value="Bacteria"/>
</dbReference>
<feature type="site" description="Raises pKa of active site His" evidence="6">
    <location>
        <position position="147"/>
    </location>
</feature>
<dbReference type="Gene3D" id="3.40.50.170">
    <property type="entry name" value="Formyl transferase, N-terminal domain"/>
    <property type="match status" value="1"/>
</dbReference>
<evidence type="ECO:0000256" key="2">
    <source>
        <dbReference type="ARBA" id="ARBA00022679"/>
    </source>
</evidence>
<dbReference type="FunFam" id="3.40.50.170:FF:000013">
    <property type="entry name" value="Phosphoribosylamine-glycine ligase"/>
    <property type="match status" value="1"/>
</dbReference>
<comment type="catalytic activity">
    <reaction evidence="5 6">
        <text>N(1)-(5-phospho-beta-D-ribosyl)glycinamide + (6R)-10-formyltetrahydrofolate = N(2)-formyl-N(1)-(5-phospho-beta-D-ribosyl)glycinamide + (6S)-5,6,7,8-tetrahydrofolate + H(+)</text>
        <dbReference type="Rhea" id="RHEA:15053"/>
        <dbReference type="ChEBI" id="CHEBI:15378"/>
        <dbReference type="ChEBI" id="CHEBI:57453"/>
        <dbReference type="ChEBI" id="CHEBI:143788"/>
        <dbReference type="ChEBI" id="CHEBI:147286"/>
        <dbReference type="ChEBI" id="CHEBI:195366"/>
        <dbReference type="EC" id="2.1.2.2"/>
    </reaction>
</comment>
<comment type="similarity">
    <text evidence="4 6">Belongs to the GART family.</text>
</comment>
<dbReference type="RefSeq" id="WP_043874342.1">
    <property type="nucleotide sequence ID" value="NZ_CCVW01000002.1"/>
</dbReference>
<evidence type="ECO:0000259" key="7">
    <source>
        <dbReference type="Pfam" id="PF00551"/>
    </source>
</evidence>
<feature type="binding site" evidence="6">
    <location>
        <position position="64"/>
    </location>
    <ligand>
        <name>(6R)-10-formyltetrahydrofolate</name>
        <dbReference type="ChEBI" id="CHEBI:195366"/>
    </ligand>
</feature>
<dbReference type="HAMAP" id="MF_01930">
    <property type="entry name" value="PurN"/>
    <property type="match status" value="1"/>
</dbReference>
<dbReference type="InterPro" id="IPR001555">
    <property type="entry name" value="GART_AS"/>
</dbReference>
<dbReference type="InterPro" id="IPR002376">
    <property type="entry name" value="Formyl_transf_N"/>
</dbReference>
<evidence type="ECO:0000256" key="4">
    <source>
        <dbReference type="ARBA" id="ARBA00038440"/>
    </source>
</evidence>
<dbReference type="SUPFAM" id="SSF53328">
    <property type="entry name" value="Formyltransferase"/>
    <property type="match status" value="1"/>
</dbReference>
<evidence type="ECO:0000256" key="6">
    <source>
        <dbReference type="HAMAP-Rule" id="MF_01930"/>
    </source>
</evidence>
<protein>
    <recommendedName>
        <fullName evidence="6">Phosphoribosylglycinamide formyltransferase</fullName>
        <ecNumber evidence="6">2.1.2.2</ecNumber>
    </recommendedName>
    <alternativeName>
        <fullName evidence="6">5'-phosphoribosylglycinamide transformylase</fullName>
    </alternativeName>
    <alternativeName>
        <fullName evidence="6">GAR transformylase</fullName>
        <shortName evidence="6">GART</shortName>
    </alternativeName>
</protein>
<feature type="active site" description="Proton donor" evidence="6">
    <location>
        <position position="108"/>
    </location>
</feature>
<evidence type="ECO:0000313" key="8">
    <source>
        <dbReference type="EMBL" id="CDZ77880.1"/>
    </source>
</evidence>
<dbReference type="GO" id="GO:0005737">
    <property type="term" value="C:cytoplasm"/>
    <property type="evidence" value="ECO:0007669"/>
    <property type="project" value="TreeGrafter"/>
</dbReference>
<evidence type="ECO:0000256" key="3">
    <source>
        <dbReference type="ARBA" id="ARBA00022755"/>
    </source>
</evidence>
<dbReference type="CDD" id="cd08645">
    <property type="entry name" value="FMT_core_GART"/>
    <property type="match status" value="1"/>
</dbReference>
<feature type="domain" description="Formyl transferase N-terminal" evidence="7">
    <location>
        <begin position="3"/>
        <end position="184"/>
    </location>
</feature>
<keyword evidence="2 6" id="KW-0808">Transferase</keyword>
<organism evidence="8 9">
    <name type="scientific">Legionella massiliensis</name>
    <dbReference type="NCBI Taxonomy" id="1034943"/>
    <lineage>
        <taxon>Bacteria</taxon>
        <taxon>Pseudomonadati</taxon>
        <taxon>Pseudomonadota</taxon>
        <taxon>Gammaproteobacteria</taxon>
        <taxon>Legionellales</taxon>
        <taxon>Legionellaceae</taxon>
        <taxon>Legionella</taxon>
    </lineage>
</organism>
<dbReference type="GO" id="GO:0004644">
    <property type="term" value="F:phosphoribosylglycinamide formyltransferase activity"/>
    <property type="evidence" value="ECO:0007669"/>
    <property type="project" value="UniProtKB-UniRule"/>
</dbReference>
<feature type="binding site" evidence="6">
    <location>
        <begin position="12"/>
        <end position="14"/>
    </location>
    <ligand>
        <name>N(1)-(5-phospho-beta-D-ribosyl)glycinamide</name>
        <dbReference type="ChEBI" id="CHEBI:143788"/>
    </ligand>
</feature>
<dbReference type="NCBIfam" id="TIGR00639">
    <property type="entry name" value="PurN"/>
    <property type="match status" value="1"/>
</dbReference>
<dbReference type="OrthoDB" id="9806170at2"/>
<name>A0A078KTV1_9GAMM</name>
<dbReference type="PANTHER" id="PTHR43369">
    <property type="entry name" value="PHOSPHORIBOSYLGLYCINAMIDE FORMYLTRANSFERASE"/>
    <property type="match status" value="1"/>
</dbReference>
<proteinExistence type="inferred from homology"/>
<comment type="pathway">
    <text evidence="1 6">Purine metabolism; IMP biosynthesis via de novo pathway; N(2)-formyl-N(1)-(5-phospho-D-ribosyl)glycinamide from N(1)-(5-phospho-D-ribosyl)glycinamide (10-formyl THF route): step 1/1.</text>
</comment>
<reference evidence="8 9" key="1">
    <citation type="submission" date="2014-06" db="EMBL/GenBank/DDBJ databases">
        <authorList>
            <person name="Urmite Genomes Urmite Genomes"/>
        </authorList>
    </citation>
    <scope>NUCLEOTIDE SEQUENCE [LARGE SCALE GENOMIC DNA]</scope>
</reference>
<dbReference type="AlphaFoldDB" id="A0A078KTV1"/>
<dbReference type="PANTHER" id="PTHR43369:SF2">
    <property type="entry name" value="PHOSPHORIBOSYLGLYCINAMIDE FORMYLTRANSFERASE"/>
    <property type="match status" value="1"/>
</dbReference>
<evidence type="ECO:0000256" key="1">
    <source>
        <dbReference type="ARBA" id="ARBA00005054"/>
    </source>
</evidence>
<evidence type="ECO:0000256" key="5">
    <source>
        <dbReference type="ARBA" id="ARBA00047664"/>
    </source>
</evidence>
<dbReference type="EC" id="2.1.2.2" evidence="6"/>
<accession>A0A078KTV1</accession>
<sequence length="191" mass="20968">MIRLAILGSTRGTNLTAIVEAINQKRLNASIELIISNKSNALILERAANFGLNALFVNPKGLSREDYDKHLSQILKESKIDLIVLIGYMRILSPLFVSDWEKKIINIHPSLLPAYSGLMNLDVHQAVLDAAETVTGCTVHVVNEEVDAGPIILQKSCPVLKDDTAESLKDRVQQLEGSALVEAIQKITKAF</sequence>
<dbReference type="UniPathway" id="UPA00074">
    <property type="reaction ID" value="UER00126"/>
</dbReference>
<keyword evidence="9" id="KW-1185">Reference proteome</keyword>
<evidence type="ECO:0000313" key="9">
    <source>
        <dbReference type="Proteomes" id="UP000044071"/>
    </source>
</evidence>
<feature type="binding site" evidence="6">
    <location>
        <begin position="89"/>
        <end position="92"/>
    </location>
    <ligand>
        <name>(6R)-10-formyltetrahydrofolate</name>
        <dbReference type="ChEBI" id="CHEBI:195366"/>
    </ligand>
</feature>
<comment type="function">
    <text evidence="6">Catalyzes the transfer of a formyl group from 10-formyltetrahydrofolate to 5-phospho-ribosyl-glycinamide (GAR), producing 5-phospho-ribosyl-N-formylglycinamide (FGAR) and tetrahydrofolate.</text>
</comment>
<dbReference type="STRING" id="1034943.BN59_02173"/>
<dbReference type="GO" id="GO:0006189">
    <property type="term" value="P:'de novo' IMP biosynthetic process"/>
    <property type="evidence" value="ECO:0007669"/>
    <property type="project" value="UniProtKB-UniRule"/>
</dbReference>
<dbReference type="InterPro" id="IPR004607">
    <property type="entry name" value="GART"/>
</dbReference>
<dbReference type="EMBL" id="CCSB01000002">
    <property type="protein sequence ID" value="CDZ77880.1"/>
    <property type="molecule type" value="Genomic_DNA"/>
</dbReference>
<dbReference type="InterPro" id="IPR036477">
    <property type="entry name" value="Formyl_transf_N_sf"/>
</dbReference>
<dbReference type="PROSITE" id="PS00373">
    <property type="entry name" value="GART"/>
    <property type="match status" value="1"/>
</dbReference>
<keyword evidence="3 6" id="KW-0658">Purine biosynthesis</keyword>
<dbReference type="Pfam" id="PF00551">
    <property type="entry name" value="Formyl_trans_N"/>
    <property type="match status" value="1"/>
</dbReference>